<keyword evidence="8" id="KW-1185">Reference proteome</keyword>
<evidence type="ECO:0000313" key="8">
    <source>
        <dbReference type="Proteomes" id="UP001165060"/>
    </source>
</evidence>
<evidence type="ECO:0000256" key="5">
    <source>
        <dbReference type="SAM" id="MobiDB-lite"/>
    </source>
</evidence>
<keyword evidence="6" id="KW-0472">Membrane</keyword>
<evidence type="ECO:0000313" key="7">
    <source>
        <dbReference type="EMBL" id="GMI21126.1"/>
    </source>
</evidence>
<comment type="subcellular location">
    <subcellularLocation>
        <location evidence="1">Nucleus</location>
    </subcellularLocation>
</comment>
<gene>
    <name evidence="7" type="ORF">TeGR_g495</name>
</gene>
<evidence type="ECO:0000256" key="3">
    <source>
        <dbReference type="ARBA" id="ARBA00022448"/>
    </source>
</evidence>
<feature type="region of interest" description="Disordered" evidence="5">
    <location>
        <begin position="1"/>
        <end position="40"/>
    </location>
</feature>
<feature type="compositionally biased region" description="Polar residues" evidence="5">
    <location>
        <begin position="1"/>
        <end position="14"/>
    </location>
</feature>
<keyword evidence="6" id="KW-0812">Transmembrane</keyword>
<reference evidence="7 8" key="1">
    <citation type="journal article" date="2023" name="Commun. Biol.">
        <title>Genome analysis of Parmales, the sister group of diatoms, reveals the evolutionary specialization of diatoms from phago-mixotrophs to photoautotrophs.</title>
        <authorList>
            <person name="Ban H."/>
            <person name="Sato S."/>
            <person name="Yoshikawa S."/>
            <person name="Yamada K."/>
            <person name="Nakamura Y."/>
            <person name="Ichinomiya M."/>
            <person name="Sato N."/>
            <person name="Blanc-Mathieu R."/>
            <person name="Endo H."/>
            <person name="Kuwata A."/>
            <person name="Ogata H."/>
        </authorList>
    </citation>
    <scope>NUCLEOTIDE SEQUENCE [LARGE SCALE GENOMIC DNA]</scope>
</reference>
<evidence type="ECO:0000256" key="4">
    <source>
        <dbReference type="ARBA" id="ARBA00023242"/>
    </source>
</evidence>
<feature type="region of interest" description="Disordered" evidence="5">
    <location>
        <begin position="434"/>
        <end position="463"/>
    </location>
</feature>
<evidence type="ECO:0000256" key="6">
    <source>
        <dbReference type="SAM" id="Phobius"/>
    </source>
</evidence>
<comment type="similarity">
    <text evidence="2">Belongs to the NUP186/NUP192/NUP205 family.</text>
</comment>
<dbReference type="EMBL" id="BRYB01002527">
    <property type="protein sequence ID" value="GMI21126.1"/>
    <property type="molecule type" value="Genomic_DNA"/>
</dbReference>
<organism evidence="7 8">
    <name type="scientific">Tetraparma gracilis</name>
    <dbReference type="NCBI Taxonomy" id="2962635"/>
    <lineage>
        <taxon>Eukaryota</taxon>
        <taxon>Sar</taxon>
        <taxon>Stramenopiles</taxon>
        <taxon>Ochrophyta</taxon>
        <taxon>Bolidophyceae</taxon>
        <taxon>Parmales</taxon>
        <taxon>Triparmaceae</taxon>
        <taxon>Tetraparma</taxon>
    </lineage>
</organism>
<sequence>MYNNTNGYGESSYTPFPPPPTGAPSAAPPDVSNEPPELGDRNASALTSLLTLLHAATSSSSGCRSDILGHVSLSSVEIIPSLFSLLRCRIDSSLKGLILLCISSLTTAATAPTIWLHLEQNQILPTMSALLNPNMPAPPSPTPAGILWELYNVELPECTYPTTEGLLTLLEALVRVGGCDAKLGNSFRRPGVSPYIDFVVDHALSKQLKFKTPADKWRLTMKALAVLRAVVCRKATQAEQDEFERDFKEEWVQIPVRGGNDIMGAMIGEQADRKSGEEQKDGASFMFGSGGAETGKVATFPGLRAKTPKFSLLASILGGGQVFSCLMTVLSGGVEGVEAEESRMREVMCDAAVVKRPSEQFLLSEQEIVLIEDKPVNAGDSANFRKNSVDLVFGILDGVLSIEADFIHKIRTTSEAIKIVPVLKAIVEEEKKKEVEKKHDASSMDVVMSDGAGGEEKKEGEGSKASAKAVEGYRVKVTGNIDAVPLNSPDKLCSLFVSASGSKLFAQSPYSPLATVGRFIRVDDGEIPRRALSLFRKLVAGLERGRECEWVFSREQSQEGVAESFAERLVASDSSRANTTAKLEIVDMIIEHLPSLGQPLLGFGSPNRSRLNCFDAILELFSDNNFLTNPSTCHLASRCYELLYKCMRSEETKAETRQRLGEVSFYETHIALLTLHSGANNLITAATEFEDADCGNTVLHALAWLMKGVSCEVFSAAECNDDGKVREILGGLFGGVDSAVVNLMQALPVRSPGGGRPMDPPPAAAAEKIKRSVKRIAGDEGVVGSFRVVDLKGLAGDEEGADWSRRWNRHAEGLCAATHITEAWGMLVGLGMSRCVEVVSDVCDIGGVLGAVLELMEGGEGRALVESQCGVHLGTVALRIVGGMKERSIGIEESVVRGIGRAILGGGRGEGGDEVSGVLGCALAVAVDGWRGGEVGGDMGPILGKVAGQLMELVVAADEGGGTGGERFGRVGLESILGFAAPSAVLSSVVQRAIPRQALQSLITVCVGNAEACWTLVELALCGEGARHLVECGVGAELVRACGAEEEIGDDGWGTAWDEQGRGGGEEESKGKRALCFAQLKLFGVLISKLPQSAGLMSDAARFTRMKGATIVNMLRKFPRDVDGVEALVGVVEMIAGGEGCAWSGITGKVGHTIEIAVMNLGLHLACCSVRGRQAEGWYEYVNAGVKIACACMGIVRGRIEDASADMVMLDGVGLARALDHSIKLSWACEKRIARLMQAHNLSLAKLWELVEDDSIIAQLAEGDVEEAEIRVLLECKHVLGLGVEVVRLCEKIVVVGCLQLGALENGGGGGARELGKSLTTVLLGADVESKGIGMAAMMAVRGGKGGAGDGLGEGEFVKKVTRVIREKAAEQ</sequence>
<keyword evidence="3" id="KW-0813">Transport</keyword>
<feature type="transmembrane region" description="Helical" evidence="6">
    <location>
        <begin position="97"/>
        <end position="118"/>
    </location>
</feature>
<dbReference type="PANTHER" id="PTHR31344">
    <property type="entry name" value="NUCLEAR PORE COMPLEX PROTEIN NUP205"/>
    <property type="match status" value="1"/>
</dbReference>
<dbReference type="Pfam" id="PF11894">
    <property type="entry name" value="Nup192"/>
    <property type="match status" value="1"/>
</dbReference>
<dbReference type="Proteomes" id="UP001165060">
    <property type="component" value="Unassembled WGS sequence"/>
</dbReference>
<accession>A0ABQ6M7N6</accession>
<dbReference type="InterPro" id="IPR021827">
    <property type="entry name" value="Nup186/Nup192/Nup205"/>
</dbReference>
<evidence type="ECO:0000256" key="2">
    <source>
        <dbReference type="ARBA" id="ARBA00005892"/>
    </source>
</evidence>
<protein>
    <submittedName>
        <fullName evidence="7">Uncharacterized protein</fullName>
    </submittedName>
</protein>
<proteinExistence type="inferred from homology"/>
<dbReference type="PANTHER" id="PTHR31344:SF0">
    <property type="entry name" value="NUCLEAR PORE COMPLEX PROTEIN NUP205"/>
    <property type="match status" value="1"/>
</dbReference>
<evidence type="ECO:0000256" key="1">
    <source>
        <dbReference type="ARBA" id="ARBA00004123"/>
    </source>
</evidence>
<comment type="caution">
    <text evidence="7">The sequence shown here is derived from an EMBL/GenBank/DDBJ whole genome shotgun (WGS) entry which is preliminary data.</text>
</comment>
<keyword evidence="4" id="KW-0539">Nucleus</keyword>
<name>A0ABQ6M7N6_9STRA</name>
<keyword evidence="6" id="KW-1133">Transmembrane helix</keyword>